<dbReference type="PANTHER" id="PTHR34427:SF5">
    <property type="entry name" value="DUF4283 DOMAIN-CONTAINING PROTEIN"/>
    <property type="match status" value="1"/>
</dbReference>
<evidence type="ECO:0000313" key="1">
    <source>
        <dbReference type="EMBL" id="KAF5817356.1"/>
    </source>
</evidence>
<reference evidence="1" key="2">
    <citation type="submission" date="2020-06" db="EMBL/GenBank/DDBJ databases">
        <title>Helianthus annuus Genome sequencing and assembly Release 2.</title>
        <authorList>
            <person name="Gouzy J."/>
            <person name="Langlade N."/>
            <person name="Munos S."/>
        </authorList>
    </citation>
    <scope>NUCLEOTIDE SEQUENCE</scope>
    <source>
        <tissue evidence="1">Leaves</tissue>
    </source>
</reference>
<dbReference type="AlphaFoldDB" id="A0A9K3NYL1"/>
<reference evidence="1" key="1">
    <citation type="journal article" date="2017" name="Nature">
        <title>The sunflower genome provides insights into oil metabolism, flowering and Asterid evolution.</title>
        <authorList>
            <person name="Badouin H."/>
            <person name="Gouzy J."/>
            <person name="Grassa C.J."/>
            <person name="Murat F."/>
            <person name="Staton S.E."/>
            <person name="Cottret L."/>
            <person name="Lelandais-Briere C."/>
            <person name="Owens G.L."/>
            <person name="Carrere S."/>
            <person name="Mayjonade B."/>
            <person name="Legrand L."/>
            <person name="Gill N."/>
            <person name="Kane N.C."/>
            <person name="Bowers J.E."/>
            <person name="Hubner S."/>
            <person name="Bellec A."/>
            <person name="Berard A."/>
            <person name="Berges H."/>
            <person name="Blanchet N."/>
            <person name="Boniface M.C."/>
            <person name="Brunel D."/>
            <person name="Catrice O."/>
            <person name="Chaidir N."/>
            <person name="Claudel C."/>
            <person name="Donnadieu C."/>
            <person name="Faraut T."/>
            <person name="Fievet G."/>
            <person name="Helmstetter N."/>
            <person name="King M."/>
            <person name="Knapp S.J."/>
            <person name="Lai Z."/>
            <person name="Le Paslier M.C."/>
            <person name="Lippi Y."/>
            <person name="Lorenzon L."/>
            <person name="Mandel J.R."/>
            <person name="Marage G."/>
            <person name="Marchand G."/>
            <person name="Marquand E."/>
            <person name="Bret-Mestries E."/>
            <person name="Morien E."/>
            <person name="Nambeesan S."/>
            <person name="Nguyen T."/>
            <person name="Pegot-Espagnet P."/>
            <person name="Pouilly N."/>
            <person name="Raftis F."/>
            <person name="Sallet E."/>
            <person name="Schiex T."/>
            <person name="Thomas J."/>
            <person name="Vandecasteele C."/>
            <person name="Vares D."/>
            <person name="Vear F."/>
            <person name="Vautrin S."/>
            <person name="Crespi M."/>
            <person name="Mangin B."/>
            <person name="Burke J.M."/>
            <person name="Salse J."/>
            <person name="Munos S."/>
            <person name="Vincourt P."/>
            <person name="Rieseberg L.H."/>
            <person name="Langlade N.B."/>
        </authorList>
    </citation>
    <scope>NUCLEOTIDE SEQUENCE</scope>
    <source>
        <tissue evidence="1">Leaves</tissue>
    </source>
</reference>
<dbReference type="PANTHER" id="PTHR34427">
    <property type="entry name" value="DUF4283 DOMAIN PROTEIN"/>
    <property type="match status" value="1"/>
</dbReference>
<dbReference type="EMBL" id="MNCJ02000317">
    <property type="protein sequence ID" value="KAF5817356.1"/>
    <property type="molecule type" value="Genomic_DNA"/>
</dbReference>
<name>A0A9K3NYL1_HELAN</name>
<evidence type="ECO:0000313" key="2">
    <source>
        <dbReference type="Proteomes" id="UP000215914"/>
    </source>
</evidence>
<sequence length="277" mass="31163">MVEAHENILAFQELIGSAAVGRCSNLMILNSLFSLMTKAGVGEFSVSYLGGLYVLVKLQDEERCNSFIGNHALWENWFSSLDHWNGQSLPFERIAWLRVVGVPLHLAVDEVYDSIARHFGKIIHASERSSEDIDLSVNCIGVLRGDGDRIAEVVSLIWKDRRFKIWVEEVAEEWTPEGLENDGTESDGVKSSEDVFSLEFQDGVKVDEKVHEVSQPPDNNCVALEEEQELQKLHGEGSCHVGGGKFSVRRENVGGIQMLLLWIEVLQLELMWSHRIT</sequence>
<dbReference type="Gramene" id="mRNA:HanXRQr2_Chr02g0052051">
    <property type="protein sequence ID" value="CDS:HanXRQr2_Chr02g0052051.1"/>
    <property type="gene ID" value="HanXRQr2_Chr02g0052051"/>
</dbReference>
<proteinExistence type="predicted"/>
<protein>
    <recommendedName>
        <fullName evidence="3">DUF4283 domain-containing protein</fullName>
    </recommendedName>
</protein>
<dbReference type="Proteomes" id="UP000215914">
    <property type="component" value="Unassembled WGS sequence"/>
</dbReference>
<evidence type="ECO:0008006" key="3">
    <source>
        <dbReference type="Google" id="ProtNLM"/>
    </source>
</evidence>
<accession>A0A9K3NYL1</accession>
<comment type="caution">
    <text evidence="1">The sequence shown here is derived from an EMBL/GenBank/DDBJ whole genome shotgun (WGS) entry which is preliminary data.</text>
</comment>
<keyword evidence="2" id="KW-1185">Reference proteome</keyword>
<gene>
    <name evidence="1" type="ORF">HanXRQr2_Chr02g0052051</name>
</gene>
<organism evidence="1 2">
    <name type="scientific">Helianthus annuus</name>
    <name type="common">Common sunflower</name>
    <dbReference type="NCBI Taxonomy" id="4232"/>
    <lineage>
        <taxon>Eukaryota</taxon>
        <taxon>Viridiplantae</taxon>
        <taxon>Streptophyta</taxon>
        <taxon>Embryophyta</taxon>
        <taxon>Tracheophyta</taxon>
        <taxon>Spermatophyta</taxon>
        <taxon>Magnoliopsida</taxon>
        <taxon>eudicotyledons</taxon>
        <taxon>Gunneridae</taxon>
        <taxon>Pentapetalae</taxon>
        <taxon>asterids</taxon>
        <taxon>campanulids</taxon>
        <taxon>Asterales</taxon>
        <taxon>Asteraceae</taxon>
        <taxon>Asteroideae</taxon>
        <taxon>Heliantheae alliance</taxon>
        <taxon>Heliantheae</taxon>
        <taxon>Helianthus</taxon>
    </lineage>
</organism>